<dbReference type="EMBL" id="FOUU01000015">
    <property type="protein sequence ID" value="SFN10318.1"/>
    <property type="molecule type" value="Genomic_DNA"/>
</dbReference>
<evidence type="ECO:0000256" key="9">
    <source>
        <dbReference type="ARBA" id="ARBA00023204"/>
    </source>
</evidence>
<dbReference type="Pfam" id="PF13245">
    <property type="entry name" value="AAA_19"/>
    <property type="match status" value="1"/>
</dbReference>
<keyword evidence="3" id="KW-0227">DNA damage</keyword>
<dbReference type="AlphaFoldDB" id="A0A1I4W9H8"/>
<dbReference type="CDD" id="cd18809">
    <property type="entry name" value="SF1_C_RecD"/>
    <property type="match status" value="1"/>
</dbReference>
<gene>
    <name evidence="13" type="ORF">SAMN05660836_02667</name>
</gene>
<dbReference type="GO" id="GO:0008854">
    <property type="term" value="F:exodeoxyribonuclease V activity"/>
    <property type="evidence" value="ECO:0007669"/>
    <property type="project" value="InterPro"/>
</dbReference>
<dbReference type="InterPro" id="IPR027785">
    <property type="entry name" value="UvrD-like_helicase_C"/>
</dbReference>
<evidence type="ECO:0000256" key="2">
    <source>
        <dbReference type="ARBA" id="ARBA00022741"/>
    </source>
</evidence>
<sequence>MIHKLRPFVEKGVIRPLDWYFARWLGDKTGNGTEGLLLSAMLASWRLGQGDVCVDLKDYAGREFCVETDEGPLSISFPELSVWLDDLKKSPAVFVDPGVVDEGKVFSEARPLVLCGSRVYIGRYWAYEVALAGALKKLASRESDVELNEVRKVLDKLFGSDADTGPDWQKIAVATAVMRHLTIISGGPGTGKTHTIAATILALCSIYRNSLRIALAAPTGKAAARMMESLRKALRHFGCAEKFEQVIPGEATTLHRLIGMREGLSRARHNPDNPLPANVLIVDEASMVDLPMMYRTVSALKPEARLILLGDRNQLASVEAGSVFADLCGRNQEPQYGESWAKKLEIATGTTVPLRGTGGSVLDDCIVFLKKNYRFSENSSIGRLASIICDGGDVTDVLLDRDGSGDGSVRFRNLKAGEALTADLERVTNEWFEGLFRCSSEDDALKLFEKSRILCAHRDGLWGVSRINRLIEEILTSKGVIKPFLKHYHGRPILITRNNYEVGLFNGDVGIVWRDGRGRLVACFREAGGGIRKVGISRLPEHETAFAMTVHKAQGSECDRILFIMPHEESQILTRELFYTAVTRARSYVEIWGTMKAASEAVSRRTRRASGLYERITNQR</sequence>
<dbReference type="CDD" id="cd17933">
    <property type="entry name" value="DEXSc_RecD-like"/>
    <property type="match status" value="1"/>
</dbReference>
<dbReference type="OrthoDB" id="9763659at2"/>
<keyword evidence="9" id="KW-0234">DNA repair</keyword>
<organism evidence="13 14">
    <name type="scientific">Thermodesulforhabdus norvegica</name>
    <dbReference type="NCBI Taxonomy" id="39841"/>
    <lineage>
        <taxon>Bacteria</taxon>
        <taxon>Pseudomonadati</taxon>
        <taxon>Thermodesulfobacteriota</taxon>
        <taxon>Syntrophobacteria</taxon>
        <taxon>Syntrophobacterales</taxon>
        <taxon>Thermodesulforhabdaceae</taxon>
        <taxon>Thermodesulforhabdus</taxon>
    </lineage>
</organism>
<evidence type="ECO:0000256" key="8">
    <source>
        <dbReference type="ARBA" id="ARBA00023125"/>
    </source>
</evidence>
<protein>
    <submittedName>
        <fullName evidence="13">DNA helicase/exodeoxyribonuclease V, alpha subunit</fullName>
    </submittedName>
</protein>
<dbReference type="GO" id="GO:0009338">
    <property type="term" value="C:exodeoxyribonuclease V complex"/>
    <property type="evidence" value="ECO:0007669"/>
    <property type="project" value="InterPro"/>
</dbReference>
<dbReference type="InterPro" id="IPR027417">
    <property type="entry name" value="P-loop_NTPase"/>
</dbReference>
<proteinExistence type="inferred from homology"/>
<reference evidence="14" key="1">
    <citation type="submission" date="2016-10" db="EMBL/GenBank/DDBJ databases">
        <authorList>
            <person name="Varghese N."/>
            <person name="Submissions S."/>
        </authorList>
    </citation>
    <scope>NUCLEOTIDE SEQUENCE [LARGE SCALE GENOMIC DNA]</scope>
    <source>
        <strain evidence="14">DSM 9990</strain>
    </source>
</reference>
<keyword evidence="8" id="KW-0238">DNA-binding</keyword>
<evidence type="ECO:0000259" key="12">
    <source>
        <dbReference type="Pfam" id="PF21185"/>
    </source>
</evidence>
<keyword evidence="4" id="KW-0378">Hydrolase</keyword>
<dbReference type="Pfam" id="PF21185">
    <property type="entry name" value="RecD_N"/>
    <property type="match status" value="1"/>
</dbReference>
<dbReference type="HAMAP" id="MF_01487">
    <property type="entry name" value="RecD"/>
    <property type="match status" value="1"/>
</dbReference>
<dbReference type="InterPro" id="IPR041851">
    <property type="entry name" value="RecD_N_sf"/>
</dbReference>
<keyword evidence="14" id="KW-1185">Reference proteome</keyword>
<evidence type="ECO:0000256" key="10">
    <source>
        <dbReference type="ARBA" id="ARBA00023235"/>
    </source>
</evidence>
<evidence type="ECO:0000256" key="1">
    <source>
        <dbReference type="ARBA" id="ARBA00022722"/>
    </source>
</evidence>
<keyword evidence="2" id="KW-0547">Nucleotide-binding</keyword>
<evidence type="ECO:0000256" key="3">
    <source>
        <dbReference type="ARBA" id="ARBA00022763"/>
    </source>
</evidence>
<dbReference type="InterPro" id="IPR049550">
    <property type="entry name" value="RecD_N"/>
</dbReference>
<dbReference type="GO" id="GO:0005524">
    <property type="term" value="F:ATP binding"/>
    <property type="evidence" value="ECO:0007669"/>
    <property type="project" value="UniProtKB-KW"/>
</dbReference>
<keyword evidence="5 13" id="KW-0347">Helicase</keyword>
<name>A0A1I4W9H8_9BACT</name>
<evidence type="ECO:0000256" key="7">
    <source>
        <dbReference type="ARBA" id="ARBA00022840"/>
    </source>
</evidence>
<dbReference type="Gene3D" id="1.10.10.1020">
    <property type="entry name" value="RecBCD complex, subunit RecD, N-terminal domain"/>
    <property type="match status" value="1"/>
</dbReference>
<dbReference type="InterPro" id="IPR006344">
    <property type="entry name" value="RecD"/>
</dbReference>
<keyword evidence="6" id="KW-0269">Exonuclease</keyword>
<accession>A0A1I4W9H8</accession>
<dbReference type="Pfam" id="PF13538">
    <property type="entry name" value="UvrD_C_2"/>
    <property type="match status" value="1"/>
</dbReference>
<evidence type="ECO:0000256" key="5">
    <source>
        <dbReference type="ARBA" id="ARBA00022806"/>
    </source>
</evidence>
<keyword evidence="7" id="KW-0067">ATP-binding</keyword>
<dbReference type="GO" id="GO:0006302">
    <property type="term" value="P:double-strand break repair"/>
    <property type="evidence" value="ECO:0007669"/>
    <property type="project" value="InterPro"/>
</dbReference>
<dbReference type="STRING" id="39841.SAMN05660836_02667"/>
<dbReference type="GO" id="GO:0017116">
    <property type="term" value="F:single-stranded DNA helicase activity"/>
    <property type="evidence" value="ECO:0007669"/>
    <property type="project" value="TreeGrafter"/>
</dbReference>
<dbReference type="RefSeq" id="WP_093396498.1">
    <property type="nucleotide sequence ID" value="NZ_FOUU01000015.1"/>
</dbReference>
<dbReference type="InterPro" id="IPR050534">
    <property type="entry name" value="Coronavir_polyprotein_1ab"/>
</dbReference>
<keyword evidence="1" id="KW-0540">Nuclease</keyword>
<dbReference type="PANTHER" id="PTHR43788">
    <property type="entry name" value="DNA2/NAM7 HELICASE FAMILY MEMBER"/>
    <property type="match status" value="1"/>
</dbReference>
<evidence type="ECO:0000256" key="6">
    <source>
        <dbReference type="ARBA" id="ARBA00022839"/>
    </source>
</evidence>
<dbReference type="SUPFAM" id="SSF52540">
    <property type="entry name" value="P-loop containing nucleoside triphosphate hydrolases"/>
    <property type="match status" value="2"/>
</dbReference>
<evidence type="ECO:0000256" key="4">
    <source>
        <dbReference type="ARBA" id="ARBA00022801"/>
    </source>
</evidence>
<evidence type="ECO:0000313" key="14">
    <source>
        <dbReference type="Proteomes" id="UP000199611"/>
    </source>
</evidence>
<feature type="domain" description="UvrD-like helicase C-terminal" evidence="11">
    <location>
        <begin position="545"/>
        <end position="589"/>
    </location>
</feature>
<keyword evidence="10" id="KW-0413">Isomerase</keyword>
<dbReference type="NCBIfam" id="TIGR01447">
    <property type="entry name" value="recD"/>
    <property type="match status" value="1"/>
</dbReference>
<dbReference type="Proteomes" id="UP000199611">
    <property type="component" value="Unassembled WGS sequence"/>
</dbReference>
<feature type="domain" description="RecBCD enzyme subunit RecD N-terminal" evidence="12">
    <location>
        <begin position="10"/>
        <end position="120"/>
    </location>
</feature>
<dbReference type="Gene3D" id="3.40.50.300">
    <property type="entry name" value="P-loop containing nucleotide triphosphate hydrolases"/>
    <property type="match status" value="3"/>
</dbReference>
<evidence type="ECO:0000313" key="13">
    <source>
        <dbReference type="EMBL" id="SFN10318.1"/>
    </source>
</evidence>
<evidence type="ECO:0000259" key="11">
    <source>
        <dbReference type="Pfam" id="PF13538"/>
    </source>
</evidence>
<dbReference type="PANTHER" id="PTHR43788:SF6">
    <property type="entry name" value="DNA HELICASE B"/>
    <property type="match status" value="1"/>
</dbReference>
<dbReference type="GO" id="GO:0006310">
    <property type="term" value="P:DNA recombination"/>
    <property type="evidence" value="ECO:0007669"/>
    <property type="project" value="InterPro"/>
</dbReference>
<dbReference type="GO" id="GO:0003677">
    <property type="term" value="F:DNA binding"/>
    <property type="evidence" value="ECO:0007669"/>
    <property type="project" value="UniProtKB-KW"/>
</dbReference>